<accession>A0A832I703</accession>
<dbReference type="InterPro" id="IPR013249">
    <property type="entry name" value="RNA_pol_sigma70_r4_t2"/>
</dbReference>
<evidence type="ECO:0000256" key="1">
    <source>
        <dbReference type="ARBA" id="ARBA00010466"/>
    </source>
</evidence>
<dbReference type="SUPFAM" id="SSF100950">
    <property type="entry name" value="NagB/RpiA/CoA transferase-like"/>
    <property type="match status" value="1"/>
</dbReference>
<dbReference type="PANTHER" id="PTHR34294:SF1">
    <property type="entry name" value="TRANSCRIPTIONAL REGULATOR LSRR"/>
    <property type="match status" value="1"/>
</dbReference>
<dbReference type="EMBL" id="DTKQ01000035">
    <property type="protein sequence ID" value="HGZ79217.1"/>
    <property type="molecule type" value="Genomic_DNA"/>
</dbReference>
<keyword evidence="3" id="KW-0238">DNA-binding</keyword>
<dbReference type="PANTHER" id="PTHR34294">
    <property type="entry name" value="TRANSCRIPTIONAL REGULATOR-RELATED"/>
    <property type="match status" value="1"/>
</dbReference>
<sequence length="314" mass="35052">MGGRNSRVFEIHDSEDIITIVAWMYYIDGFTQQEIADELGISRTKVSRLLSEARKSGVVQFRITKPLPEHYIMEKEMRRRFHLKFAAVTPRDRNSLGELGAEVLLRFVSEQKVCRIGLGWSTTVSLMAPYLLRARDVVHPRRNCSVHDLTGSFIGQRNPYSISWIVAEILEARYIPLPVPVLVENPNLKNEASVSSALREAAKVDIAFVGMGCMGSRSTLFRTGLISAQIMEELQARGCVGEVLMRFFDKDGKPVETPLDERIVSIDWQAITSIPTFVVMAAGEEKVEPLKAALKGGWVSGIITDEETAAALLK</sequence>
<dbReference type="GO" id="GO:0016987">
    <property type="term" value="F:sigma factor activity"/>
    <property type="evidence" value="ECO:0007669"/>
    <property type="project" value="InterPro"/>
</dbReference>
<proteinExistence type="inferred from homology"/>
<dbReference type="InterPro" id="IPR007324">
    <property type="entry name" value="Sugar-bd_dom_put"/>
</dbReference>
<dbReference type="GO" id="GO:0003677">
    <property type="term" value="F:DNA binding"/>
    <property type="evidence" value="ECO:0007669"/>
    <property type="project" value="UniProtKB-KW"/>
</dbReference>
<protein>
    <submittedName>
        <fullName evidence="7">Sugar-binding transcriptional regulator</fullName>
    </submittedName>
</protein>
<dbReference type="InterPro" id="IPR051054">
    <property type="entry name" value="SorC_transcr_regulators"/>
</dbReference>
<evidence type="ECO:0000256" key="3">
    <source>
        <dbReference type="ARBA" id="ARBA00023125"/>
    </source>
</evidence>
<dbReference type="Pfam" id="PF04198">
    <property type="entry name" value="Sugar-bind"/>
    <property type="match status" value="1"/>
</dbReference>
<evidence type="ECO:0000313" key="7">
    <source>
        <dbReference type="EMBL" id="HGZ79217.1"/>
    </source>
</evidence>
<dbReference type="InterPro" id="IPR013324">
    <property type="entry name" value="RNA_pol_sigma_r3/r4-like"/>
</dbReference>
<evidence type="ECO:0000259" key="6">
    <source>
        <dbReference type="Pfam" id="PF08281"/>
    </source>
</evidence>
<evidence type="ECO:0000259" key="5">
    <source>
        <dbReference type="Pfam" id="PF04198"/>
    </source>
</evidence>
<dbReference type="GO" id="GO:0030246">
    <property type="term" value="F:carbohydrate binding"/>
    <property type="evidence" value="ECO:0007669"/>
    <property type="project" value="InterPro"/>
</dbReference>
<evidence type="ECO:0000256" key="2">
    <source>
        <dbReference type="ARBA" id="ARBA00023015"/>
    </source>
</evidence>
<organism evidence="7">
    <name type="scientific">Pseudothermotoga hypogea</name>
    <dbReference type="NCBI Taxonomy" id="57487"/>
    <lineage>
        <taxon>Bacteria</taxon>
        <taxon>Thermotogati</taxon>
        <taxon>Thermotogota</taxon>
        <taxon>Thermotogae</taxon>
        <taxon>Thermotogales</taxon>
        <taxon>Thermotogaceae</taxon>
        <taxon>Pseudothermotoga</taxon>
    </lineage>
</organism>
<dbReference type="AlphaFoldDB" id="A0A832I703"/>
<dbReference type="Pfam" id="PF08281">
    <property type="entry name" value="Sigma70_r4_2"/>
    <property type="match status" value="1"/>
</dbReference>
<comment type="caution">
    <text evidence="7">The sequence shown here is derived from an EMBL/GenBank/DDBJ whole genome shotgun (WGS) entry which is preliminary data.</text>
</comment>
<feature type="domain" description="Sugar-binding" evidence="5">
    <location>
        <begin position="73"/>
        <end position="314"/>
    </location>
</feature>
<keyword evidence="4" id="KW-0804">Transcription</keyword>
<dbReference type="Gene3D" id="1.10.10.10">
    <property type="entry name" value="Winged helix-like DNA-binding domain superfamily/Winged helix DNA-binding domain"/>
    <property type="match status" value="1"/>
</dbReference>
<feature type="domain" description="RNA polymerase sigma factor 70 region 4 type 2" evidence="6">
    <location>
        <begin position="24"/>
        <end position="55"/>
    </location>
</feature>
<keyword evidence="2" id="KW-0805">Transcription regulation</keyword>
<comment type="similarity">
    <text evidence="1">Belongs to the SorC transcriptional regulatory family.</text>
</comment>
<dbReference type="InterPro" id="IPR037171">
    <property type="entry name" value="NagB/RpiA_transferase-like"/>
</dbReference>
<dbReference type="SUPFAM" id="SSF88659">
    <property type="entry name" value="Sigma3 and sigma4 domains of RNA polymerase sigma factors"/>
    <property type="match status" value="1"/>
</dbReference>
<reference evidence="7" key="1">
    <citation type="journal article" date="2020" name="mSystems">
        <title>Genome- and Community-Level Interaction Insights into Carbon Utilization and Element Cycling Functions of Hydrothermarchaeota in Hydrothermal Sediment.</title>
        <authorList>
            <person name="Zhou Z."/>
            <person name="Liu Y."/>
            <person name="Xu W."/>
            <person name="Pan J."/>
            <person name="Luo Z.H."/>
            <person name="Li M."/>
        </authorList>
    </citation>
    <scope>NUCLEOTIDE SEQUENCE [LARGE SCALE GENOMIC DNA]</scope>
    <source>
        <strain evidence="7">SpSt-86</strain>
    </source>
</reference>
<evidence type="ECO:0000256" key="4">
    <source>
        <dbReference type="ARBA" id="ARBA00023163"/>
    </source>
</evidence>
<gene>
    <name evidence="7" type="ORF">ENW55_04455</name>
</gene>
<dbReference type="GO" id="GO:0006352">
    <property type="term" value="P:DNA-templated transcription initiation"/>
    <property type="evidence" value="ECO:0007669"/>
    <property type="project" value="InterPro"/>
</dbReference>
<dbReference type="InterPro" id="IPR036388">
    <property type="entry name" value="WH-like_DNA-bd_sf"/>
</dbReference>
<name>A0A832I703_9THEM</name>
<dbReference type="Gene3D" id="3.40.50.1360">
    <property type="match status" value="1"/>
</dbReference>